<sequence>MPIKPLTSRIRSVLKLQRTEIQYTLCLSVFCICLLKMQMEELQKRNTDCVYFLASPLTCKKGINCEYRHNEVARLNPRDCWYWLSGNCINPICGFRHPPLDGHGTEAPSEFASLPDQSSVVVNKTRVPCYFYFNGLCSKGDRCSFLHGPDDSAPAGKPSKAAAQTNDALQSENKLSGGNGTGSAPTKTHPNPVLITSKQAVDTSVQTKVGILHSSPRSFPQRSASPPISLSGCEEAAAINSDFTAPLEGFMKTKSHLYTDWSPEEQVDDYIEPEGQRESSPGFDVLVDNDNMSENWSFEDDPEYLLAINREHRELNGHLLGYDFEDAIEYEPMYPDDACNCLDNQHILDDFSEHPSHSKGRILDSILSQKRKLLPMKLAVANRSADLRDYLRKRRLLDGHSVIHSSRRRESSRLIGQSQDRPRGRLVNQQLHRRLASEFGGNYIKSNENKGTFFKRANRQGWPRHSKSNMLRQDYKEKRRASKESDRFVISREPFSGERISSQISSTFTGPKTLAEIKEEKKKAEENGDCFGEMGNSTRMSVDFQGPKPLNEILKEKRRLDTV</sequence>
<evidence type="ECO:0000313" key="1">
    <source>
        <dbReference type="EMBL" id="KAJ4708304.1"/>
    </source>
</evidence>
<comment type="caution">
    <text evidence="1">The sequence shown here is derived from an EMBL/GenBank/DDBJ whole genome shotgun (WGS) entry which is preliminary data.</text>
</comment>
<organism evidence="1 2">
    <name type="scientific">Melia azedarach</name>
    <name type="common">Chinaberry tree</name>
    <dbReference type="NCBI Taxonomy" id="155640"/>
    <lineage>
        <taxon>Eukaryota</taxon>
        <taxon>Viridiplantae</taxon>
        <taxon>Streptophyta</taxon>
        <taxon>Embryophyta</taxon>
        <taxon>Tracheophyta</taxon>
        <taxon>Spermatophyta</taxon>
        <taxon>Magnoliopsida</taxon>
        <taxon>eudicotyledons</taxon>
        <taxon>Gunneridae</taxon>
        <taxon>Pentapetalae</taxon>
        <taxon>rosids</taxon>
        <taxon>malvids</taxon>
        <taxon>Sapindales</taxon>
        <taxon>Meliaceae</taxon>
        <taxon>Melia</taxon>
    </lineage>
</organism>
<keyword evidence="2" id="KW-1185">Reference proteome</keyword>
<gene>
    <name evidence="1" type="ORF">OWV82_018269</name>
</gene>
<dbReference type="EMBL" id="CM051403">
    <property type="protein sequence ID" value="KAJ4708304.1"/>
    <property type="molecule type" value="Genomic_DNA"/>
</dbReference>
<dbReference type="Proteomes" id="UP001164539">
    <property type="component" value="Chromosome 10"/>
</dbReference>
<protein>
    <submittedName>
        <fullName evidence="1">Zinc finger CCCH domain-containing protein</fullName>
    </submittedName>
</protein>
<accession>A0ACC1XC61</accession>
<proteinExistence type="predicted"/>
<evidence type="ECO:0000313" key="2">
    <source>
        <dbReference type="Proteomes" id="UP001164539"/>
    </source>
</evidence>
<name>A0ACC1XC61_MELAZ</name>
<reference evidence="1 2" key="1">
    <citation type="journal article" date="2023" name="Science">
        <title>Complex scaffold remodeling in plant triterpene biosynthesis.</title>
        <authorList>
            <person name="De La Pena R."/>
            <person name="Hodgson H."/>
            <person name="Liu J.C."/>
            <person name="Stephenson M.J."/>
            <person name="Martin A.C."/>
            <person name="Owen C."/>
            <person name="Harkess A."/>
            <person name="Leebens-Mack J."/>
            <person name="Jimenez L.E."/>
            <person name="Osbourn A."/>
            <person name="Sattely E.S."/>
        </authorList>
    </citation>
    <scope>NUCLEOTIDE SEQUENCE [LARGE SCALE GENOMIC DNA]</scope>
    <source>
        <strain evidence="2">cv. JPN11</strain>
        <tissue evidence="1">Leaf</tissue>
    </source>
</reference>